<feature type="transmembrane region" description="Helical" evidence="1">
    <location>
        <begin position="121"/>
        <end position="146"/>
    </location>
</feature>
<dbReference type="EMBL" id="CP015136">
    <property type="protein sequence ID" value="AMY12375.1"/>
    <property type="molecule type" value="Genomic_DNA"/>
</dbReference>
<evidence type="ECO:0000256" key="1">
    <source>
        <dbReference type="SAM" id="Phobius"/>
    </source>
</evidence>
<dbReference type="RefSeq" id="WP_110173837.1">
    <property type="nucleotide sequence ID" value="NZ_CP015136.1"/>
</dbReference>
<keyword evidence="1" id="KW-0812">Transmembrane</keyword>
<keyword evidence="1" id="KW-1133">Transmembrane helix</keyword>
<dbReference type="Proteomes" id="UP000076079">
    <property type="component" value="Chromosome"/>
</dbReference>
<evidence type="ECO:0000313" key="3">
    <source>
        <dbReference type="Proteomes" id="UP000076079"/>
    </source>
</evidence>
<reference evidence="3" key="2">
    <citation type="submission" date="2016-04" db="EMBL/GenBank/DDBJ databases">
        <title>First Complete Genome Sequence of a Subdivision 6 Acidobacterium.</title>
        <authorList>
            <person name="Huang S."/>
            <person name="Vieira S."/>
            <person name="Bunk B."/>
            <person name="Riedel T."/>
            <person name="Sproeer C."/>
            <person name="Overmann J."/>
        </authorList>
    </citation>
    <scope>NUCLEOTIDE SEQUENCE [LARGE SCALE GENOMIC DNA]</scope>
    <source>
        <strain evidence="3">DSM 100886 HEG_-6_39</strain>
    </source>
</reference>
<protein>
    <recommendedName>
        <fullName evidence="4">DUF2721 domain-containing protein</fullName>
    </recommendedName>
</protein>
<feature type="transmembrane region" description="Helical" evidence="1">
    <location>
        <begin position="14"/>
        <end position="34"/>
    </location>
</feature>
<reference evidence="2 3" key="1">
    <citation type="journal article" date="2016" name="Genome Announc.">
        <title>First Complete Genome Sequence of a Subdivision 6 Acidobacterium Strain.</title>
        <authorList>
            <person name="Huang S."/>
            <person name="Vieira S."/>
            <person name="Bunk B."/>
            <person name="Riedel T."/>
            <person name="Sproer C."/>
            <person name="Overmann J."/>
        </authorList>
    </citation>
    <scope>NUCLEOTIDE SEQUENCE [LARGE SCALE GENOMIC DNA]</scope>
    <source>
        <strain evidence="3">DSM 100886 HEG_-6_39</strain>
    </source>
</reference>
<keyword evidence="1" id="KW-0472">Membrane</keyword>
<sequence>MDPTTLPAGVVNPFAALTFIAAPALLTNASSLLLMGTTNRLARAVDRVRELASQLEHHARGEQAIAEVELWLMQRAEQRVRIIVHAMTTFYLAVGSFSFGTMLALIGAALVTPAHEGTRMWVLRFTIGACVIGVAAIMSGSLALVFESRITFRILTEEARQARERYAKRQIA</sequence>
<accession>A0A143PUN6</accession>
<evidence type="ECO:0008006" key="4">
    <source>
        <dbReference type="Google" id="ProtNLM"/>
    </source>
</evidence>
<evidence type="ECO:0000313" key="2">
    <source>
        <dbReference type="EMBL" id="AMY12375.1"/>
    </source>
</evidence>
<dbReference type="Pfam" id="PF11026">
    <property type="entry name" value="DUF2721"/>
    <property type="match status" value="1"/>
</dbReference>
<organism evidence="2 3">
    <name type="scientific">Luteitalea pratensis</name>
    <dbReference type="NCBI Taxonomy" id="1855912"/>
    <lineage>
        <taxon>Bacteria</taxon>
        <taxon>Pseudomonadati</taxon>
        <taxon>Acidobacteriota</taxon>
        <taxon>Vicinamibacteria</taxon>
        <taxon>Vicinamibacterales</taxon>
        <taxon>Vicinamibacteraceae</taxon>
        <taxon>Luteitalea</taxon>
    </lineage>
</organism>
<proteinExistence type="predicted"/>
<dbReference type="AlphaFoldDB" id="A0A143PUN6"/>
<keyword evidence="3" id="KW-1185">Reference proteome</keyword>
<dbReference type="OrthoDB" id="291645at2"/>
<feature type="transmembrane region" description="Helical" evidence="1">
    <location>
        <begin position="82"/>
        <end position="109"/>
    </location>
</feature>
<gene>
    <name evidence="2" type="ORF">LuPra_05648</name>
</gene>
<dbReference type="STRING" id="1855912.LuPra_05648"/>
<name>A0A143PUN6_LUTPR</name>
<dbReference type="InterPro" id="IPR021279">
    <property type="entry name" value="DUF2721"/>
</dbReference>
<dbReference type="KEGG" id="abac:LuPra_05648"/>